<evidence type="ECO:0000313" key="2">
    <source>
        <dbReference type="Proteomes" id="UP000824533"/>
    </source>
</evidence>
<gene>
    <name evidence="1" type="ORF">K1T71_004784</name>
</gene>
<proteinExistence type="predicted"/>
<keyword evidence="2" id="KW-1185">Reference proteome</keyword>
<dbReference type="EMBL" id="CM034393">
    <property type="protein sequence ID" value="KAJ0180193.1"/>
    <property type="molecule type" value="Genomic_DNA"/>
</dbReference>
<comment type="caution">
    <text evidence="1">The sequence shown here is derived from an EMBL/GenBank/DDBJ whole genome shotgun (WGS) entry which is preliminary data.</text>
</comment>
<dbReference type="Proteomes" id="UP000824533">
    <property type="component" value="Linkage Group LG07"/>
</dbReference>
<organism evidence="1 2">
    <name type="scientific">Dendrolimus kikuchii</name>
    <dbReference type="NCBI Taxonomy" id="765133"/>
    <lineage>
        <taxon>Eukaryota</taxon>
        <taxon>Metazoa</taxon>
        <taxon>Ecdysozoa</taxon>
        <taxon>Arthropoda</taxon>
        <taxon>Hexapoda</taxon>
        <taxon>Insecta</taxon>
        <taxon>Pterygota</taxon>
        <taxon>Neoptera</taxon>
        <taxon>Endopterygota</taxon>
        <taxon>Lepidoptera</taxon>
        <taxon>Glossata</taxon>
        <taxon>Ditrysia</taxon>
        <taxon>Bombycoidea</taxon>
        <taxon>Lasiocampidae</taxon>
        <taxon>Dendrolimus</taxon>
    </lineage>
</organism>
<evidence type="ECO:0000313" key="1">
    <source>
        <dbReference type="EMBL" id="KAJ0180193.1"/>
    </source>
</evidence>
<sequence length="301" mass="32049">MSRVISRRGLSRGAVSRPFGAYEVLAALPAAATAAADARVVCADLDAEGMVATAGGGGEGGAARLAACARLAPHVAARTGTLEWAPLGASGGVGALRLRLDCDLPPHHEIALWFHEDLLALVGMPFLALRNIRGRDDYACHECGARFESPNPLKVHLFLSCAPYEPAAFWREFAARASPPPASVPAEPDLARLEALATEWGRAQGGHLCVYCGKMYSRKYGLKIHIRTHTGYRPLRCRYCLRAFGDPSNLNKHVRLHAGARGSAGSVGGVATPRACSACGKVVARRRDLERHARTHAPPGR</sequence>
<name>A0ACC1D9D3_9NEOP</name>
<accession>A0ACC1D9D3</accession>
<protein>
    <submittedName>
        <fullName evidence="1">Uncharacterized protein</fullName>
    </submittedName>
</protein>
<reference evidence="1 2" key="1">
    <citation type="journal article" date="2021" name="Front. Genet.">
        <title>Chromosome-Level Genome Assembly Reveals Significant Gene Expansion in the Toll and IMD Signaling Pathways of Dendrolimus kikuchii.</title>
        <authorList>
            <person name="Zhou J."/>
            <person name="Wu P."/>
            <person name="Xiong Z."/>
            <person name="Liu N."/>
            <person name="Zhao N."/>
            <person name="Ji M."/>
            <person name="Qiu Y."/>
            <person name="Yang B."/>
        </authorList>
    </citation>
    <scope>NUCLEOTIDE SEQUENCE [LARGE SCALE GENOMIC DNA]</scope>
    <source>
        <strain evidence="1">Ann1</strain>
    </source>
</reference>